<proteinExistence type="predicted"/>
<accession>H6LHQ3</accession>
<dbReference type="EMBL" id="CP002987">
    <property type="protein sequence ID" value="AFA47232.1"/>
    <property type="molecule type" value="Genomic_DNA"/>
</dbReference>
<dbReference type="AlphaFoldDB" id="H6LHQ3"/>
<dbReference type="InterPro" id="IPR029039">
    <property type="entry name" value="Flavoprotein-like_sf"/>
</dbReference>
<dbReference type="InterPro" id="IPR026816">
    <property type="entry name" value="Flavodoxin_dom"/>
</dbReference>
<gene>
    <name evidence="2" type="ordered locus">Awo_c04310</name>
</gene>
<dbReference type="RefSeq" id="WP_014354835.1">
    <property type="nucleotide sequence ID" value="NC_016894.1"/>
</dbReference>
<dbReference type="GO" id="GO:0010181">
    <property type="term" value="F:FMN binding"/>
    <property type="evidence" value="ECO:0007669"/>
    <property type="project" value="TreeGrafter"/>
</dbReference>
<dbReference type="STRING" id="931626.Awo_c04310"/>
<dbReference type="Gene3D" id="3.40.50.360">
    <property type="match status" value="1"/>
</dbReference>
<reference evidence="3" key="1">
    <citation type="submission" date="2011-07" db="EMBL/GenBank/DDBJ databases">
        <title>Complete genome sequence of Acetobacterium woodii.</title>
        <authorList>
            <person name="Poehlein A."/>
            <person name="Schmidt S."/>
            <person name="Kaster A.-K."/>
            <person name="Goenrich M."/>
            <person name="Vollmers J."/>
            <person name="Thuermer A."/>
            <person name="Gottschalk G."/>
            <person name="Thauer R.K."/>
            <person name="Daniel R."/>
            <person name="Mueller V."/>
        </authorList>
    </citation>
    <scope>NUCLEOTIDE SEQUENCE [LARGE SCALE GENOMIC DNA]</scope>
    <source>
        <strain evidence="3">ATCC 29683 / DSM 1030 / JCM 2381 / KCTC 1655 / WB1</strain>
    </source>
</reference>
<evidence type="ECO:0000313" key="3">
    <source>
        <dbReference type="Proteomes" id="UP000007177"/>
    </source>
</evidence>
<dbReference type="PANTHER" id="PTHR38030">
    <property type="entry name" value="PROTOPORPHYRINOGEN IX DEHYDROGENASE [MENAQUINONE]"/>
    <property type="match status" value="1"/>
</dbReference>
<dbReference type="KEGG" id="awo:Awo_c04310"/>
<dbReference type="GO" id="GO:0070819">
    <property type="term" value="F:menaquinone-dependent protoporphyrinogen oxidase activity"/>
    <property type="evidence" value="ECO:0007669"/>
    <property type="project" value="TreeGrafter"/>
</dbReference>
<evidence type="ECO:0000313" key="2">
    <source>
        <dbReference type="EMBL" id="AFA47232.1"/>
    </source>
</evidence>
<dbReference type="HOGENOM" id="CLU_094839_2_0_9"/>
<dbReference type="Proteomes" id="UP000007177">
    <property type="component" value="Chromosome"/>
</dbReference>
<feature type="domain" description="Flavodoxin" evidence="1">
    <location>
        <begin position="4"/>
        <end position="139"/>
    </location>
</feature>
<dbReference type="InterPro" id="IPR052200">
    <property type="entry name" value="Protoporphyrinogen_IX_DH"/>
</dbReference>
<dbReference type="Pfam" id="PF12724">
    <property type="entry name" value="Flavodoxin_5"/>
    <property type="match status" value="1"/>
</dbReference>
<keyword evidence="3" id="KW-1185">Reference proteome</keyword>
<dbReference type="eggNOG" id="COG4635">
    <property type="taxonomic scope" value="Bacteria"/>
</dbReference>
<dbReference type="GO" id="GO:0006783">
    <property type="term" value="P:heme biosynthetic process"/>
    <property type="evidence" value="ECO:0007669"/>
    <property type="project" value="TreeGrafter"/>
</dbReference>
<dbReference type="SUPFAM" id="SSF52218">
    <property type="entry name" value="Flavoproteins"/>
    <property type="match status" value="1"/>
</dbReference>
<name>H6LHQ3_ACEWD</name>
<reference evidence="2 3" key="2">
    <citation type="journal article" date="2012" name="PLoS ONE">
        <title>An ancient pathway combining carbon dioxide fixation with the generation and utilization of a sodium ion gradient for ATP synthesis.</title>
        <authorList>
            <person name="Poehlein A."/>
            <person name="Schmidt S."/>
            <person name="Kaster A.K."/>
            <person name="Goenrich M."/>
            <person name="Vollmers J."/>
            <person name="Thurmer A."/>
            <person name="Bertsch J."/>
            <person name="Schuchmann K."/>
            <person name="Voigt B."/>
            <person name="Hecker M."/>
            <person name="Daniel R."/>
            <person name="Thauer R.K."/>
            <person name="Gottschalk G."/>
            <person name="Muller V."/>
        </authorList>
    </citation>
    <scope>NUCLEOTIDE SEQUENCE [LARGE SCALE GENOMIC DNA]</scope>
    <source>
        <strain evidence="3">ATCC 29683 / DSM 1030 / JCM 2381 / KCTC 1655 / WB1</strain>
    </source>
</reference>
<protein>
    <submittedName>
        <fullName evidence="2">Flavodoxin</fullName>
    </submittedName>
</protein>
<dbReference type="PANTHER" id="PTHR38030:SF2">
    <property type="entry name" value="PROTOPORPHYRINOGEN IX DEHYDROGENASE [QUINONE]"/>
    <property type="match status" value="1"/>
</dbReference>
<dbReference type="OrthoDB" id="2146857at2"/>
<sequence length="163" mass="18385">MKTLIIYASTYGFTKDCVQMLRDNLTGKTDLVNINKDKLPSLDDFDIILIGGSIYMGQIQKKIKKYCLINLDALKSKQLGFFVCCGSDQHAGDYFKNSFPEILLEKASVVENFGGEMRPGQMNFFHKFITKMVAKNEAQNNTPPMKPLTENIIKMASVINQLT</sequence>
<organism evidence="2 3">
    <name type="scientific">Acetobacterium woodii (strain ATCC 29683 / DSM 1030 / JCM 2381 / KCTC 1655 / WB1)</name>
    <dbReference type="NCBI Taxonomy" id="931626"/>
    <lineage>
        <taxon>Bacteria</taxon>
        <taxon>Bacillati</taxon>
        <taxon>Bacillota</taxon>
        <taxon>Clostridia</taxon>
        <taxon>Eubacteriales</taxon>
        <taxon>Eubacteriaceae</taxon>
        <taxon>Acetobacterium</taxon>
    </lineage>
</organism>
<evidence type="ECO:0000259" key="1">
    <source>
        <dbReference type="Pfam" id="PF12724"/>
    </source>
</evidence>